<organism evidence="3 4">
    <name type="scientific">Urochloa decumbens</name>
    <dbReference type="NCBI Taxonomy" id="240449"/>
    <lineage>
        <taxon>Eukaryota</taxon>
        <taxon>Viridiplantae</taxon>
        <taxon>Streptophyta</taxon>
        <taxon>Embryophyta</taxon>
        <taxon>Tracheophyta</taxon>
        <taxon>Spermatophyta</taxon>
        <taxon>Magnoliopsida</taxon>
        <taxon>Liliopsida</taxon>
        <taxon>Poales</taxon>
        <taxon>Poaceae</taxon>
        <taxon>PACMAD clade</taxon>
        <taxon>Panicoideae</taxon>
        <taxon>Panicodae</taxon>
        <taxon>Paniceae</taxon>
        <taxon>Melinidinae</taxon>
        <taxon>Urochloa</taxon>
    </lineage>
</organism>
<accession>A0ABC9DUU8</accession>
<sequence>MESSAAADPAYLSSQGERRRGPPGEKGSVEEPWTLPTLLDVLPELSAEEEARLRVKGLLPGGNFILWTAPSRYTAPCLGEDYKSRISTVCDAVDHYNARHPGDEFDVVRPLMEDGLYFGDQVWLHMNFWARSRNSKKIKRFFAEVHYKPSPWVHKYSPDLSINVVESCCSIEEPLARYRNSCPGCRGYFDILHPMDDRQFVCGNGNANDWMVKDFFGIRFISRRDPADPNSQG</sequence>
<name>A0ABC9DUU8_9POAL</name>
<gene>
    <name evidence="3" type="ORF">URODEC1_LOCUS88791</name>
</gene>
<evidence type="ECO:0000313" key="3">
    <source>
        <dbReference type="EMBL" id="CAL5045357.1"/>
    </source>
</evidence>
<evidence type="ECO:0000259" key="2">
    <source>
        <dbReference type="Pfam" id="PF12274"/>
    </source>
</evidence>
<feature type="domain" description="DUF3615" evidence="2">
    <location>
        <begin position="91"/>
        <end position="194"/>
    </location>
</feature>
<dbReference type="PANTHER" id="PTHR34710">
    <property type="entry name" value="OS03G0834100 PROTEIN"/>
    <property type="match status" value="1"/>
</dbReference>
<evidence type="ECO:0000256" key="1">
    <source>
        <dbReference type="SAM" id="MobiDB-lite"/>
    </source>
</evidence>
<evidence type="ECO:0000313" key="4">
    <source>
        <dbReference type="Proteomes" id="UP001497457"/>
    </source>
</evidence>
<dbReference type="AlphaFoldDB" id="A0ABC9DUU8"/>
<dbReference type="Pfam" id="PF12274">
    <property type="entry name" value="DUF3615"/>
    <property type="match status" value="1"/>
</dbReference>
<keyword evidence="4" id="KW-1185">Reference proteome</keyword>
<proteinExistence type="predicted"/>
<dbReference type="InterPro" id="IPR022059">
    <property type="entry name" value="DUF3615"/>
</dbReference>
<feature type="region of interest" description="Disordered" evidence="1">
    <location>
        <begin position="1"/>
        <end position="32"/>
    </location>
</feature>
<dbReference type="PANTHER" id="PTHR34710:SF10">
    <property type="entry name" value="EXPRESSED PROTEIN"/>
    <property type="match status" value="1"/>
</dbReference>
<dbReference type="Proteomes" id="UP001497457">
    <property type="component" value="Chromosome 35b"/>
</dbReference>
<dbReference type="EMBL" id="OZ075145">
    <property type="protein sequence ID" value="CAL5045357.1"/>
    <property type="molecule type" value="Genomic_DNA"/>
</dbReference>
<reference evidence="3 4" key="2">
    <citation type="submission" date="2024-10" db="EMBL/GenBank/DDBJ databases">
        <authorList>
            <person name="Ryan C."/>
        </authorList>
    </citation>
    <scope>NUCLEOTIDE SEQUENCE [LARGE SCALE GENOMIC DNA]</scope>
</reference>
<protein>
    <recommendedName>
        <fullName evidence="2">DUF3615 domain-containing protein</fullName>
    </recommendedName>
</protein>
<feature type="compositionally biased region" description="Basic and acidic residues" evidence="1">
    <location>
        <begin position="16"/>
        <end position="29"/>
    </location>
</feature>
<reference evidence="4" key="1">
    <citation type="submission" date="2024-06" db="EMBL/GenBank/DDBJ databases">
        <authorList>
            <person name="Ryan C."/>
        </authorList>
    </citation>
    <scope>NUCLEOTIDE SEQUENCE [LARGE SCALE GENOMIC DNA]</scope>
</reference>